<dbReference type="Gene3D" id="1.10.510.10">
    <property type="entry name" value="Transferase(Phosphotransferase) domain 1"/>
    <property type="match status" value="1"/>
</dbReference>
<evidence type="ECO:0000313" key="5">
    <source>
        <dbReference type="Proteomes" id="UP000677228"/>
    </source>
</evidence>
<dbReference type="InterPro" id="IPR011009">
    <property type="entry name" value="Kinase-like_dom_sf"/>
</dbReference>
<dbReference type="InterPro" id="IPR013083">
    <property type="entry name" value="Znf_RING/FYVE/PHD"/>
</dbReference>
<dbReference type="CDD" id="cd16655">
    <property type="entry name" value="RING-Ubox_WDSUB1-like"/>
    <property type="match status" value="1"/>
</dbReference>
<dbReference type="Pfam" id="PF04564">
    <property type="entry name" value="U-box"/>
    <property type="match status" value="1"/>
</dbReference>
<evidence type="ECO:0000259" key="2">
    <source>
        <dbReference type="PROSITE" id="PS51698"/>
    </source>
</evidence>
<comment type="caution">
    <text evidence="3">The sequence shown here is derived from an EMBL/GenBank/DDBJ whole genome shotgun (WGS) entry which is preliminary data.</text>
</comment>
<sequence length="394" mass="45585">MSDSLICPITFDLFRDPVVAEDGHTYEREAIINWIRENGTSPITRQRLTIESLRPNYTVKTLVDEFEATNRSKNYQFKLNIDIKKKSHRSLFQTFGKTIYEAEWMKTEARESRPRIVLLKIDGARAMKEASFYVELTRHPHIVRTFGIVDSGSNEDGNSVMLLQEYAPEGNLYEVLQHDLILDENILREIFTQIADAMVFLAHNHIVHGDLACRNILVFRLDEHEPRKNLVRVTDFGISRHSKLYAPTNTVTRTMINIIPIRYVAPEVLINDLYSEKSDVYSMGVLMWEAYSKGSVPWSKIESDDEVRQRITRGDKLTKPTSCSARMWSVIDKCFIMSAEQRPTFTDLKHSLLQAQYDLAVCKPTGRIKAHHFHFLCRLRGISTETLDQTELQN</sequence>
<dbReference type="InterPro" id="IPR003613">
    <property type="entry name" value="Ubox_domain"/>
</dbReference>
<name>A0A8S2F6A0_9BILA</name>
<dbReference type="SUPFAM" id="SSF56112">
    <property type="entry name" value="Protein kinase-like (PK-like)"/>
    <property type="match status" value="1"/>
</dbReference>
<dbReference type="Pfam" id="PF07714">
    <property type="entry name" value="PK_Tyr_Ser-Thr"/>
    <property type="match status" value="1"/>
</dbReference>
<dbReference type="PIRSF" id="PIRSF000654">
    <property type="entry name" value="Integrin-linked_kinase"/>
    <property type="match status" value="1"/>
</dbReference>
<dbReference type="InterPro" id="IPR001245">
    <property type="entry name" value="Ser-Thr/Tyr_kinase_cat_dom"/>
</dbReference>
<dbReference type="GO" id="GO:0004714">
    <property type="term" value="F:transmembrane receptor protein tyrosine kinase activity"/>
    <property type="evidence" value="ECO:0007669"/>
    <property type="project" value="TreeGrafter"/>
</dbReference>
<dbReference type="SUPFAM" id="SSF57850">
    <property type="entry name" value="RING/U-box"/>
    <property type="match status" value="1"/>
</dbReference>
<protein>
    <recommendedName>
        <fullName evidence="6">Non-specific protein-tyrosine kinase</fullName>
    </recommendedName>
</protein>
<dbReference type="Proteomes" id="UP000677228">
    <property type="component" value="Unassembled WGS sequence"/>
</dbReference>
<gene>
    <name evidence="3" type="ORF">OVA965_LOCUS30164</name>
    <name evidence="4" type="ORF">TMI583_LOCUS30958</name>
</gene>
<dbReference type="PROSITE" id="PS51698">
    <property type="entry name" value="U_BOX"/>
    <property type="match status" value="1"/>
</dbReference>
<dbReference type="SMART" id="SM00504">
    <property type="entry name" value="Ubox"/>
    <property type="match status" value="1"/>
</dbReference>
<dbReference type="InterPro" id="IPR050122">
    <property type="entry name" value="RTK"/>
</dbReference>
<evidence type="ECO:0000259" key="1">
    <source>
        <dbReference type="PROSITE" id="PS50011"/>
    </source>
</evidence>
<dbReference type="GO" id="GO:0005886">
    <property type="term" value="C:plasma membrane"/>
    <property type="evidence" value="ECO:0007669"/>
    <property type="project" value="TreeGrafter"/>
</dbReference>
<organism evidence="3 5">
    <name type="scientific">Didymodactylos carnosus</name>
    <dbReference type="NCBI Taxonomy" id="1234261"/>
    <lineage>
        <taxon>Eukaryota</taxon>
        <taxon>Metazoa</taxon>
        <taxon>Spiralia</taxon>
        <taxon>Gnathifera</taxon>
        <taxon>Rotifera</taxon>
        <taxon>Eurotatoria</taxon>
        <taxon>Bdelloidea</taxon>
        <taxon>Philodinida</taxon>
        <taxon>Philodinidae</taxon>
        <taxon>Didymodactylos</taxon>
    </lineage>
</organism>
<dbReference type="GO" id="GO:0007169">
    <property type="term" value="P:cell surface receptor protein tyrosine kinase signaling pathway"/>
    <property type="evidence" value="ECO:0007669"/>
    <property type="project" value="TreeGrafter"/>
</dbReference>
<dbReference type="AlphaFoldDB" id="A0A8S2F6A0"/>
<evidence type="ECO:0000313" key="3">
    <source>
        <dbReference type="EMBL" id="CAF1337063.1"/>
    </source>
</evidence>
<evidence type="ECO:0008006" key="6">
    <source>
        <dbReference type="Google" id="ProtNLM"/>
    </source>
</evidence>
<dbReference type="PRINTS" id="PR00109">
    <property type="entry name" value="TYRKINASE"/>
</dbReference>
<dbReference type="PANTHER" id="PTHR24416">
    <property type="entry name" value="TYROSINE-PROTEIN KINASE RECEPTOR"/>
    <property type="match status" value="1"/>
</dbReference>
<dbReference type="EMBL" id="CAJOBA010043369">
    <property type="protein sequence ID" value="CAF4148313.1"/>
    <property type="molecule type" value="Genomic_DNA"/>
</dbReference>
<dbReference type="PANTHER" id="PTHR24416:SF623">
    <property type="entry name" value="PROTEIN KINASE DOMAIN-CONTAINING PROTEIN"/>
    <property type="match status" value="1"/>
</dbReference>
<dbReference type="GO" id="GO:0005524">
    <property type="term" value="F:ATP binding"/>
    <property type="evidence" value="ECO:0007669"/>
    <property type="project" value="InterPro"/>
</dbReference>
<dbReference type="EMBL" id="CAJNOK010021747">
    <property type="protein sequence ID" value="CAF1337063.1"/>
    <property type="molecule type" value="Genomic_DNA"/>
</dbReference>
<dbReference type="InterPro" id="IPR008266">
    <property type="entry name" value="Tyr_kinase_AS"/>
</dbReference>
<dbReference type="GO" id="GO:0043235">
    <property type="term" value="C:receptor complex"/>
    <property type="evidence" value="ECO:0007669"/>
    <property type="project" value="TreeGrafter"/>
</dbReference>
<dbReference type="PROSITE" id="PS50011">
    <property type="entry name" value="PROTEIN_KINASE_DOM"/>
    <property type="match status" value="1"/>
</dbReference>
<dbReference type="InterPro" id="IPR000719">
    <property type="entry name" value="Prot_kinase_dom"/>
</dbReference>
<feature type="domain" description="Protein kinase" evidence="1">
    <location>
        <begin position="77"/>
        <end position="353"/>
    </location>
</feature>
<dbReference type="GO" id="GO:0004842">
    <property type="term" value="F:ubiquitin-protein transferase activity"/>
    <property type="evidence" value="ECO:0007669"/>
    <property type="project" value="InterPro"/>
</dbReference>
<proteinExistence type="predicted"/>
<feature type="domain" description="U-box" evidence="2">
    <location>
        <begin position="1"/>
        <end position="73"/>
    </location>
</feature>
<accession>A0A8S2F6A0</accession>
<dbReference type="Proteomes" id="UP000682733">
    <property type="component" value="Unassembled WGS sequence"/>
</dbReference>
<dbReference type="Gene3D" id="3.30.40.10">
    <property type="entry name" value="Zinc/RING finger domain, C3HC4 (zinc finger)"/>
    <property type="match status" value="1"/>
</dbReference>
<dbReference type="GO" id="GO:0016567">
    <property type="term" value="P:protein ubiquitination"/>
    <property type="evidence" value="ECO:0007669"/>
    <property type="project" value="InterPro"/>
</dbReference>
<dbReference type="PROSITE" id="PS00109">
    <property type="entry name" value="PROTEIN_KINASE_TYR"/>
    <property type="match status" value="1"/>
</dbReference>
<reference evidence="3" key="1">
    <citation type="submission" date="2021-02" db="EMBL/GenBank/DDBJ databases">
        <authorList>
            <person name="Nowell W R."/>
        </authorList>
    </citation>
    <scope>NUCLEOTIDE SEQUENCE</scope>
</reference>
<evidence type="ECO:0000313" key="4">
    <source>
        <dbReference type="EMBL" id="CAF4148313.1"/>
    </source>
</evidence>